<organism evidence="1 2">
    <name type="scientific">Companilactobacillus nantensis DSM 16982</name>
    <dbReference type="NCBI Taxonomy" id="1423774"/>
    <lineage>
        <taxon>Bacteria</taxon>
        <taxon>Bacillati</taxon>
        <taxon>Bacillota</taxon>
        <taxon>Bacilli</taxon>
        <taxon>Lactobacillales</taxon>
        <taxon>Lactobacillaceae</taxon>
        <taxon>Companilactobacillus</taxon>
    </lineage>
</organism>
<gene>
    <name evidence="1" type="ORF">FD31_GL000987</name>
</gene>
<reference evidence="1 2" key="1">
    <citation type="journal article" date="2015" name="Genome Announc.">
        <title>Expanding the biotechnology potential of lactobacilli through comparative genomics of 213 strains and associated genera.</title>
        <authorList>
            <person name="Sun Z."/>
            <person name="Harris H.M."/>
            <person name="McCann A."/>
            <person name="Guo C."/>
            <person name="Argimon S."/>
            <person name="Zhang W."/>
            <person name="Yang X."/>
            <person name="Jeffery I.B."/>
            <person name="Cooney J.C."/>
            <person name="Kagawa T.F."/>
            <person name="Liu W."/>
            <person name="Song Y."/>
            <person name="Salvetti E."/>
            <person name="Wrobel A."/>
            <person name="Rasinkangas P."/>
            <person name="Parkhill J."/>
            <person name="Rea M.C."/>
            <person name="O'Sullivan O."/>
            <person name="Ritari J."/>
            <person name="Douillard F.P."/>
            <person name="Paul Ross R."/>
            <person name="Yang R."/>
            <person name="Briner A.E."/>
            <person name="Felis G.E."/>
            <person name="de Vos W.M."/>
            <person name="Barrangou R."/>
            <person name="Klaenhammer T.R."/>
            <person name="Caufield P.W."/>
            <person name="Cui Y."/>
            <person name="Zhang H."/>
            <person name="O'Toole P.W."/>
        </authorList>
    </citation>
    <scope>NUCLEOTIDE SEQUENCE [LARGE SCALE GENOMIC DNA]</scope>
    <source>
        <strain evidence="1 2">DSM 16982</strain>
    </source>
</reference>
<dbReference type="STRING" id="1423774.FD31_GL000987"/>
<dbReference type="AlphaFoldDB" id="A0A0R1WKQ1"/>
<dbReference type="PATRIC" id="fig|1423774.3.peg.1029"/>
<dbReference type="EMBL" id="AZFV01000002">
    <property type="protein sequence ID" value="KRM18440.1"/>
    <property type="molecule type" value="Genomic_DNA"/>
</dbReference>
<evidence type="ECO:0000313" key="2">
    <source>
        <dbReference type="Proteomes" id="UP000051302"/>
    </source>
</evidence>
<keyword evidence="2" id="KW-1185">Reference proteome</keyword>
<comment type="caution">
    <text evidence="1">The sequence shown here is derived from an EMBL/GenBank/DDBJ whole genome shotgun (WGS) entry which is preliminary data.</text>
</comment>
<evidence type="ECO:0000313" key="1">
    <source>
        <dbReference type="EMBL" id="KRM18440.1"/>
    </source>
</evidence>
<dbReference type="RefSeq" id="WP_057890964.1">
    <property type="nucleotide sequence ID" value="NZ_AZFV01000002.1"/>
</dbReference>
<name>A0A0R1WKQ1_9LACO</name>
<sequence>MLGSSEVQKQRLGYSKEIGKINQIVEKEVSPILDELNRLAAQSKNLLNRKFGRPLSDYSIEYLRKCGVTVEFFKSGNEEDNNLQYLYVFQI</sequence>
<accession>A0A0R1WKQ1</accession>
<protein>
    <submittedName>
        <fullName evidence="1">Uncharacterized protein</fullName>
    </submittedName>
</protein>
<dbReference type="Proteomes" id="UP000051302">
    <property type="component" value="Unassembled WGS sequence"/>
</dbReference>
<proteinExistence type="predicted"/>